<feature type="transmembrane region" description="Helical" evidence="1">
    <location>
        <begin position="185"/>
        <end position="204"/>
    </location>
</feature>
<evidence type="ECO:0000313" key="4">
    <source>
        <dbReference type="EMBL" id="VFJ96531.1"/>
    </source>
</evidence>
<dbReference type="EMBL" id="CAADFI010000008">
    <property type="protein sequence ID" value="VFJ90163.1"/>
    <property type="molecule type" value="Genomic_DNA"/>
</dbReference>
<dbReference type="AlphaFoldDB" id="A0A450UVE4"/>
<feature type="transmembrane region" description="Helical" evidence="1">
    <location>
        <begin position="242"/>
        <end position="260"/>
    </location>
</feature>
<feature type="transmembrane region" description="Helical" evidence="1">
    <location>
        <begin position="116"/>
        <end position="133"/>
    </location>
</feature>
<organism evidence="4">
    <name type="scientific">Candidatus Kentrum eta</name>
    <dbReference type="NCBI Taxonomy" id="2126337"/>
    <lineage>
        <taxon>Bacteria</taxon>
        <taxon>Pseudomonadati</taxon>
        <taxon>Pseudomonadota</taxon>
        <taxon>Gammaproteobacteria</taxon>
        <taxon>Candidatus Kentrum</taxon>
    </lineage>
</organism>
<evidence type="ECO:0000256" key="1">
    <source>
        <dbReference type="SAM" id="Phobius"/>
    </source>
</evidence>
<protein>
    <submittedName>
        <fullName evidence="4">Uncharacterized protein</fullName>
    </submittedName>
</protein>
<feature type="transmembrane region" description="Helical" evidence="1">
    <location>
        <begin position="272"/>
        <end position="298"/>
    </location>
</feature>
<dbReference type="EMBL" id="CAADFJ010000007">
    <property type="protein sequence ID" value="VFJ96531.1"/>
    <property type="molecule type" value="Genomic_DNA"/>
</dbReference>
<accession>A0A450UVE4</accession>
<feature type="transmembrane region" description="Helical" evidence="1">
    <location>
        <begin position="55"/>
        <end position="77"/>
    </location>
</feature>
<dbReference type="EMBL" id="CAADFG010000007">
    <property type="protein sequence ID" value="VFJ88155.1"/>
    <property type="molecule type" value="Genomic_DNA"/>
</dbReference>
<proteinExistence type="predicted"/>
<name>A0A450UVE4_9GAMM</name>
<feature type="transmembrane region" description="Helical" evidence="1">
    <location>
        <begin position="89"/>
        <end position="110"/>
    </location>
</feature>
<feature type="transmembrane region" description="Helical" evidence="1">
    <location>
        <begin position="153"/>
        <end position="173"/>
    </location>
</feature>
<reference evidence="4" key="1">
    <citation type="submission" date="2019-02" db="EMBL/GenBank/DDBJ databases">
        <authorList>
            <person name="Gruber-Vodicka R. H."/>
            <person name="Seah K. B. B."/>
        </authorList>
    </citation>
    <scope>NUCLEOTIDE SEQUENCE</scope>
    <source>
        <strain evidence="4">BECK_SA2B12</strain>
        <strain evidence="2">BECK_SA2B15</strain>
        <strain evidence="3">BECK_SA2B20</strain>
    </source>
</reference>
<keyword evidence="1" id="KW-0812">Transmembrane</keyword>
<keyword evidence="1" id="KW-1133">Transmembrane helix</keyword>
<gene>
    <name evidence="2" type="ORF">BECKH772A_GA0070896_1000718</name>
    <name evidence="3" type="ORF">BECKH772B_GA0070898_1000818</name>
    <name evidence="4" type="ORF">BECKH772C_GA0070978_1000718</name>
</gene>
<evidence type="ECO:0000313" key="2">
    <source>
        <dbReference type="EMBL" id="VFJ88155.1"/>
    </source>
</evidence>
<keyword evidence="1" id="KW-0472">Membrane</keyword>
<feature type="transmembrane region" description="Helical" evidence="1">
    <location>
        <begin position="216"/>
        <end position="236"/>
    </location>
</feature>
<sequence>MNDLLLFASVILVGFLLNRKNPGLVDTHKDTLHKLAWYNLLLVALFQFWENGLDASGLVLIGVGFLLHLFPVSLAVLLNRKGFEFSKYLLAYSTFGGGNRGVLALALLSPTLLPEFFILDVGIFLSLLLIYPIAAQSFDNNKNSATYSFDYKLLLPVFITSGLILLGVALNTLATDDIPQQIFPFLKKSLLVIVSLYLGINLTFKGISIKEEVAKIFVTRLLGVFLPVTIISYFVFSSDFTVTVLTLITLATFLPVSSLAPQLTPNGVLREWITVQVLISSGLYVIVLSIIALIKFIYTSHGPFV</sequence>
<evidence type="ECO:0000313" key="3">
    <source>
        <dbReference type="EMBL" id="VFJ90163.1"/>
    </source>
</evidence>